<gene>
    <name evidence="1" type="ORF">GOBAR_AA13485</name>
</gene>
<organism evidence="1 2">
    <name type="scientific">Gossypium barbadense</name>
    <name type="common">Sea Island cotton</name>
    <name type="synonym">Hibiscus barbadensis</name>
    <dbReference type="NCBI Taxonomy" id="3634"/>
    <lineage>
        <taxon>Eukaryota</taxon>
        <taxon>Viridiplantae</taxon>
        <taxon>Streptophyta</taxon>
        <taxon>Embryophyta</taxon>
        <taxon>Tracheophyta</taxon>
        <taxon>Spermatophyta</taxon>
        <taxon>Magnoliopsida</taxon>
        <taxon>eudicotyledons</taxon>
        <taxon>Gunneridae</taxon>
        <taxon>Pentapetalae</taxon>
        <taxon>rosids</taxon>
        <taxon>malvids</taxon>
        <taxon>Malvales</taxon>
        <taxon>Malvaceae</taxon>
        <taxon>Malvoideae</taxon>
        <taxon>Gossypium</taxon>
    </lineage>
</organism>
<accession>A0A2P5XUX9</accession>
<proteinExistence type="predicted"/>
<dbReference type="AlphaFoldDB" id="A0A2P5XUX9"/>
<protein>
    <submittedName>
        <fullName evidence="1">Uncharacterized protein</fullName>
    </submittedName>
</protein>
<dbReference type="Proteomes" id="UP000239757">
    <property type="component" value="Unassembled WGS sequence"/>
</dbReference>
<evidence type="ECO:0000313" key="1">
    <source>
        <dbReference type="EMBL" id="PPS07152.1"/>
    </source>
</evidence>
<evidence type="ECO:0000313" key="2">
    <source>
        <dbReference type="Proteomes" id="UP000239757"/>
    </source>
</evidence>
<sequence>MVDALSVSNLEACTHDSECQLNCDHLGLCDLKTNKCSFLPVSEPLPFDGVPMANAKCSTDDDCKDACVSNSDACTHDSKCQLNCDHLGLCDLKTNKCSCLPVPEPLPFDGVPMANAKCSTDDDCKDACPPDCTPKCFHCFCLCYCSA</sequence>
<reference evidence="1 2" key="1">
    <citation type="submission" date="2015-01" db="EMBL/GenBank/DDBJ databases">
        <title>Genome of allotetraploid Gossypium barbadense reveals genomic plasticity and fiber elongation in cotton evolution.</title>
        <authorList>
            <person name="Chen X."/>
            <person name="Liu X."/>
            <person name="Zhao B."/>
            <person name="Zheng H."/>
            <person name="Hu Y."/>
            <person name="Lu G."/>
            <person name="Yang C."/>
            <person name="Chen J."/>
            <person name="Shan C."/>
            <person name="Zhang L."/>
            <person name="Zhou Y."/>
            <person name="Wang L."/>
            <person name="Guo W."/>
            <person name="Bai Y."/>
            <person name="Ruan J."/>
            <person name="Shangguan X."/>
            <person name="Mao Y."/>
            <person name="Jiang J."/>
            <person name="Zhu Y."/>
            <person name="Lei J."/>
            <person name="Kang H."/>
            <person name="Chen S."/>
            <person name="He X."/>
            <person name="Wang R."/>
            <person name="Wang Y."/>
            <person name="Chen J."/>
            <person name="Wang L."/>
            <person name="Yu S."/>
            <person name="Wang B."/>
            <person name="Wei J."/>
            <person name="Song S."/>
            <person name="Lu X."/>
            <person name="Gao Z."/>
            <person name="Gu W."/>
            <person name="Deng X."/>
            <person name="Ma D."/>
            <person name="Wang S."/>
            <person name="Liang W."/>
            <person name="Fang L."/>
            <person name="Cai C."/>
            <person name="Zhu X."/>
            <person name="Zhou B."/>
            <person name="Zhang Y."/>
            <person name="Chen Z."/>
            <person name="Xu S."/>
            <person name="Zhu R."/>
            <person name="Wang S."/>
            <person name="Zhang T."/>
            <person name="Zhao G."/>
        </authorList>
    </citation>
    <scope>NUCLEOTIDE SEQUENCE [LARGE SCALE GENOMIC DNA]</scope>
    <source>
        <strain evidence="2">cv. Xinhai21</strain>
        <tissue evidence="1">Leaf</tissue>
    </source>
</reference>
<name>A0A2P5XUX9_GOSBA</name>
<dbReference type="EMBL" id="KZ664175">
    <property type="protein sequence ID" value="PPS07152.1"/>
    <property type="molecule type" value="Genomic_DNA"/>
</dbReference>